<comment type="caution">
    <text evidence="1">The sequence shown here is derived from an EMBL/GenBank/DDBJ whole genome shotgun (WGS) entry which is preliminary data.</text>
</comment>
<organism evidence="1 2">
    <name type="scientific">Caerostris extrusa</name>
    <name type="common">Bark spider</name>
    <name type="synonym">Caerostris bankana</name>
    <dbReference type="NCBI Taxonomy" id="172846"/>
    <lineage>
        <taxon>Eukaryota</taxon>
        <taxon>Metazoa</taxon>
        <taxon>Ecdysozoa</taxon>
        <taxon>Arthropoda</taxon>
        <taxon>Chelicerata</taxon>
        <taxon>Arachnida</taxon>
        <taxon>Araneae</taxon>
        <taxon>Araneomorphae</taxon>
        <taxon>Entelegynae</taxon>
        <taxon>Araneoidea</taxon>
        <taxon>Araneidae</taxon>
        <taxon>Caerostris</taxon>
    </lineage>
</organism>
<dbReference type="PANTHER" id="PTHR47326:SF1">
    <property type="entry name" value="HTH PSQ-TYPE DOMAIN-CONTAINING PROTEIN"/>
    <property type="match status" value="1"/>
</dbReference>
<evidence type="ECO:0000313" key="1">
    <source>
        <dbReference type="EMBL" id="GIY40002.1"/>
    </source>
</evidence>
<keyword evidence="2" id="KW-1185">Reference proteome</keyword>
<dbReference type="PANTHER" id="PTHR47326">
    <property type="entry name" value="TRANSPOSABLE ELEMENT TC3 TRANSPOSASE-LIKE PROTEIN"/>
    <property type="match status" value="1"/>
</dbReference>
<sequence length="238" mass="28012">MSSRTSLNASRRNVKYECHVSRSGSRYGPINRLPNKPAHTFTVQGLQPGDFLRHTDFCEWLLQQHEDNNVLIASILWTDEARFTRYGVFNTHNSHMWSGSNPHAIRPQRHQVCKCVGRHFNSLVHHWLDIKYAGHWIGPWSQYKETIQKEGAARNARNIHRSRLHVSTKSNIRELIRKNRFRYLLHFRSSKQNNICSLSFFRERNPNDNVFFLDCMVIPQNTFYLNMPVSPIIMIPSN</sequence>
<gene>
    <name evidence="1" type="primary">AVEN_230680_1</name>
    <name evidence="1" type="ORF">CEXT_612871</name>
</gene>
<dbReference type="GO" id="GO:0003676">
    <property type="term" value="F:nucleic acid binding"/>
    <property type="evidence" value="ECO:0007669"/>
    <property type="project" value="InterPro"/>
</dbReference>
<evidence type="ECO:0000313" key="2">
    <source>
        <dbReference type="Proteomes" id="UP001054945"/>
    </source>
</evidence>
<dbReference type="EMBL" id="BPLR01010542">
    <property type="protein sequence ID" value="GIY40002.1"/>
    <property type="molecule type" value="Genomic_DNA"/>
</dbReference>
<name>A0AAV4T5L9_CAEEX</name>
<dbReference type="Proteomes" id="UP001054945">
    <property type="component" value="Unassembled WGS sequence"/>
</dbReference>
<protein>
    <submittedName>
        <fullName evidence="1">DUF4817 domain-containing protein</fullName>
    </submittedName>
</protein>
<dbReference type="InterPro" id="IPR036397">
    <property type="entry name" value="RNaseH_sf"/>
</dbReference>
<accession>A0AAV4T5L9</accession>
<dbReference type="AlphaFoldDB" id="A0AAV4T5L9"/>
<reference evidence="1 2" key="1">
    <citation type="submission" date="2021-06" db="EMBL/GenBank/DDBJ databases">
        <title>Caerostris extrusa draft genome.</title>
        <authorList>
            <person name="Kono N."/>
            <person name="Arakawa K."/>
        </authorList>
    </citation>
    <scope>NUCLEOTIDE SEQUENCE [LARGE SCALE GENOMIC DNA]</scope>
</reference>
<proteinExistence type="predicted"/>
<dbReference type="Gene3D" id="3.30.420.10">
    <property type="entry name" value="Ribonuclease H-like superfamily/Ribonuclease H"/>
    <property type="match status" value="1"/>
</dbReference>